<evidence type="ECO:0000256" key="4">
    <source>
        <dbReference type="ARBA" id="ARBA00022692"/>
    </source>
</evidence>
<evidence type="ECO:0000259" key="13">
    <source>
        <dbReference type="Pfam" id="PF07993"/>
    </source>
</evidence>
<dbReference type="InParanoid" id="A0A7R8V5X3"/>
<comment type="similarity">
    <text evidence="2 11">Belongs to the fatty acyl-CoA reductase family.</text>
</comment>
<dbReference type="GO" id="GO:0080019">
    <property type="term" value="F:alcohol-forming very long-chain fatty acyl-CoA reductase activity"/>
    <property type="evidence" value="ECO:0007669"/>
    <property type="project" value="InterPro"/>
</dbReference>
<comment type="function">
    <text evidence="11">Catalyzes the reduction of fatty acyl-CoA to fatty alcohols.</text>
</comment>
<dbReference type="SUPFAM" id="SSF51735">
    <property type="entry name" value="NAD(P)-binding Rossmann-fold domains"/>
    <property type="match status" value="1"/>
</dbReference>
<dbReference type="FunCoup" id="A0A7R8V5X3">
    <property type="interactions" value="70"/>
</dbReference>
<evidence type="ECO:0000256" key="2">
    <source>
        <dbReference type="ARBA" id="ARBA00005928"/>
    </source>
</evidence>
<dbReference type="GO" id="GO:0005777">
    <property type="term" value="C:peroxisome"/>
    <property type="evidence" value="ECO:0007669"/>
    <property type="project" value="TreeGrafter"/>
</dbReference>
<dbReference type="GO" id="GO:0102965">
    <property type="term" value="F:alcohol-forming long-chain fatty acyl-CoA reductase activity"/>
    <property type="evidence" value="ECO:0007669"/>
    <property type="project" value="UniProtKB-EC"/>
</dbReference>
<keyword evidence="9 11" id="KW-0472">Membrane</keyword>
<evidence type="ECO:0000313" key="14">
    <source>
        <dbReference type="EMBL" id="CAD7093059.1"/>
    </source>
</evidence>
<accession>A0A7R8V5X3</accession>
<evidence type="ECO:0000256" key="11">
    <source>
        <dbReference type="RuleBase" id="RU363097"/>
    </source>
</evidence>
<proteinExistence type="inferred from homology"/>
<name>A0A7R8V5X3_HERIL</name>
<sequence length="516" mass="59143">MSGIEDTQHLIGIPEWYAGKNIFITGSTGFMGKVLVEKLLRDCPDINCLYLLIRRKKGMEPAQRKEEYFSSEIFDLLRKSNPGQFEKIRIIKGDVLQDNLGISEDDHAELMKNVNVVFHCAANVRFDQPLRQAVEMNTVGTHRALQLAEGIKNLKVFVHVSTSYCHCNEDVLEEHAYPSPHNPIGIIHMIRSLNDGLLEQITPKLLNGLPNTYAYTKALTEGLVQTYDGKLPIIVCRPSIVTAVKSEPLPGWVEGTNGPTGLMIGAARGVIRTMHCNPDYPSDLVPVDTAINALIVAAWDRAQMQTNHIEFMNVCLSHKNLPTWGENLETGKRIFYENPLCFSLWYPDGSIKSNYYHHLFAVLFFHYLPAYLIDMGLVLIGQKPFLVRVQKKVSTGLKVLQYYTTKIWVFKNDKLENLPQKLSPRDRERFDLTVDQINWEKYLHDMIMGVRVYLLKESPETIPQARRILRRLYILDRVIVFAFYGLMFWFLWNYLEVILDSIGGFFNLCLGFTHSV</sequence>
<dbReference type="EMBL" id="LR899014">
    <property type="protein sequence ID" value="CAD7093059.1"/>
    <property type="molecule type" value="Genomic_DNA"/>
</dbReference>
<feature type="domain" description="Fatty acyl-CoA reductase C-terminal" evidence="12">
    <location>
        <begin position="365"/>
        <end position="457"/>
    </location>
</feature>
<feature type="domain" description="Thioester reductase (TE)" evidence="13">
    <location>
        <begin position="24"/>
        <end position="293"/>
    </location>
</feature>
<dbReference type="InterPro" id="IPR013120">
    <property type="entry name" value="FAR_NAD-bd"/>
</dbReference>
<keyword evidence="7 11" id="KW-0560">Oxidoreductase</keyword>
<dbReference type="OrthoDB" id="429813at2759"/>
<keyword evidence="5 11" id="KW-0521">NADP</keyword>
<evidence type="ECO:0000256" key="9">
    <source>
        <dbReference type="ARBA" id="ARBA00023136"/>
    </source>
</evidence>
<evidence type="ECO:0000256" key="1">
    <source>
        <dbReference type="ARBA" id="ARBA00004141"/>
    </source>
</evidence>
<reference evidence="14 15" key="1">
    <citation type="submission" date="2020-11" db="EMBL/GenBank/DDBJ databases">
        <authorList>
            <person name="Wallbank WR R."/>
            <person name="Pardo Diaz C."/>
            <person name="Kozak K."/>
            <person name="Martin S."/>
            <person name="Jiggins C."/>
            <person name="Moest M."/>
            <person name="Warren A I."/>
            <person name="Generalovic N T."/>
            <person name="Byers J.R.P. K."/>
            <person name="Montejo-Kovacevich G."/>
            <person name="Yen C E."/>
        </authorList>
    </citation>
    <scope>NUCLEOTIDE SEQUENCE [LARGE SCALE GENOMIC DNA]</scope>
</reference>
<keyword evidence="3 11" id="KW-0444">Lipid biosynthesis</keyword>
<evidence type="ECO:0000256" key="7">
    <source>
        <dbReference type="ARBA" id="ARBA00023002"/>
    </source>
</evidence>
<protein>
    <recommendedName>
        <fullName evidence="11">Fatty acyl-CoA reductase</fullName>
        <ecNumber evidence="11">1.2.1.84</ecNumber>
    </recommendedName>
</protein>
<keyword evidence="15" id="KW-1185">Reference proteome</keyword>
<dbReference type="PANTHER" id="PTHR11011:SF118">
    <property type="entry name" value="FATTY ACYL-COA REDUCTASE"/>
    <property type="match status" value="1"/>
</dbReference>
<dbReference type="CDD" id="cd05236">
    <property type="entry name" value="FAR-N_SDR_e"/>
    <property type="match status" value="1"/>
</dbReference>
<dbReference type="Pfam" id="PF03015">
    <property type="entry name" value="Sterile"/>
    <property type="match status" value="1"/>
</dbReference>
<gene>
    <name evidence="14" type="ORF">HERILL_LOCUS15369</name>
</gene>
<feature type="transmembrane region" description="Helical" evidence="11">
    <location>
        <begin position="359"/>
        <end position="381"/>
    </location>
</feature>
<dbReference type="Gene3D" id="3.40.50.720">
    <property type="entry name" value="NAD(P)-binding Rossmann-like Domain"/>
    <property type="match status" value="1"/>
</dbReference>
<dbReference type="GO" id="GO:0016020">
    <property type="term" value="C:membrane"/>
    <property type="evidence" value="ECO:0007669"/>
    <property type="project" value="UniProtKB-SubCell"/>
</dbReference>
<evidence type="ECO:0000313" key="15">
    <source>
        <dbReference type="Proteomes" id="UP000594454"/>
    </source>
</evidence>
<evidence type="ECO:0000259" key="12">
    <source>
        <dbReference type="Pfam" id="PF03015"/>
    </source>
</evidence>
<dbReference type="OMA" id="SQVNWET"/>
<organism evidence="14 15">
    <name type="scientific">Hermetia illucens</name>
    <name type="common">Black soldier fly</name>
    <dbReference type="NCBI Taxonomy" id="343691"/>
    <lineage>
        <taxon>Eukaryota</taxon>
        <taxon>Metazoa</taxon>
        <taxon>Ecdysozoa</taxon>
        <taxon>Arthropoda</taxon>
        <taxon>Hexapoda</taxon>
        <taxon>Insecta</taxon>
        <taxon>Pterygota</taxon>
        <taxon>Neoptera</taxon>
        <taxon>Endopterygota</taxon>
        <taxon>Diptera</taxon>
        <taxon>Brachycera</taxon>
        <taxon>Stratiomyomorpha</taxon>
        <taxon>Stratiomyidae</taxon>
        <taxon>Hermetiinae</taxon>
        <taxon>Hermetia</taxon>
    </lineage>
</organism>
<evidence type="ECO:0000256" key="3">
    <source>
        <dbReference type="ARBA" id="ARBA00022516"/>
    </source>
</evidence>
<dbReference type="PANTHER" id="PTHR11011">
    <property type="entry name" value="MALE STERILITY PROTEIN 2-RELATED"/>
    <property type="match status" value="1"/>
</dbReference>
<evidence type="ECO:0000256" key="6">
    <source>
        <dbReference type="ARBA" id="ARBA00022989"/>
    </source>
</evidence>
<evidence type="ECO:0000256" key="10">
    <source>
        <dbReference type="ARBA" id="ARBA00052530"/>
    </source>
</evidence>
<dbReference type="CDD" id="cd09071">
    <property type="entry name" value="FAR_C"/>
    <property type="match status" value="1"/>
</dbReference>
<dbReference type="Pfam" id="PF07993">
    <property type="entry name" value="NAD_binding_4"/>
    <property type="match status" value="1"/>
</dbReference>
<feature type="transmembrane region" description="Helical" evidence="11">
    <location>
        <begin position="474"/>
        <end position="492"/>
    </location>
</feature>
<keyword evidence="6 11" id="KW-1133">Transmembrane helix</keyword>
<comment type="catalytic activity">
    <reaction evidence="10 11">
        <text>a long-chain fatty acyl-CoA + 2 NADPH + 2 H(+) = a long-chain primary fatty alcohol + 2 NADP(+) + CoA</text>
        <dbReference type="Rhea" id="RHEA:52716"/>
        <dbReference type="ChEBI" id="CHEBI:15378"/>
        <dbReference type="ChEBI" id="CHEBI:57287"/>
        <dbReference type="ChEBI" id="CHEBI:57783"/>
        <dbReference type="ChEBI" id="CHEBI:58349"/>
        <dbReference type="ChEBI" id="CHEBI:77396"/>
        <dbReference type="ChEBI" id="CHEBI:83139"/>
        <dbReference type="EC" id="1.2.1.84"/>
    </reaction>
</comment>
<keyword evidence="8 11" id="KW-0443">Lipid metabolism</keyword>
<evidence type="ECO:0000256" key="8">
    <source>
        <dbReference type="ARBA" id="ARBA00023098"/>
    </source>
</evidence>
<evidence type="ECO:0000256" key="5">
    <source>
        <dbReference type="ARBA" id="ARBA00022857"/>
    </source>
</evidence>
<dbReference type="EC" id="1.2.1.84" evidence="11"/>
<dbReference type="AlphaFoldDB" id="A0A7R8V5X3"/>
<comment type="subcellular location">
    <subcellularLocation>
        <location evidence="1">Membrane</location>
        <topology evidence="1">Multi-pass membrane protein</topology>
    </subcellularLocation>
</comment>
<dbReference type="Proteomes" id="UP000594454">
    <property type="component" value="Chromosome 6"/>
</dbReference>
<dbReference type="InterPro" id="IPR026055">
    <property type="entry name" value="FAR"/>
</dbReference>
<dbReference type="InterPro" id="IPR033640">
    <property type="entry name" value="FAR_C"/>
</dbReference>
<dbReference type="InterPro" id="IPR036291">
    <property type="entry name" value="NAD(P)-bd_dom_sf"/>
</dbReference>
<dbReference type="GO" id="GO:0035336">
    <property type="term" value="P:long-chain fatty-acyl-CoA metabolic process"/>
    <property type="evidence" value="ECO:0007669"/>
    <property type="project" value="TreeGrafter"/>
</dbReference>
<keyword evidence="4 11" id="KW-0812">Transmembrane</keyword>
<dbReference type="FunFam" id="3.40.50.720:FF:000143">
    <property type="entry name" value="Fatty acyl-CoA reductase"/>
    <property type="match status" value="1"/>
</dbReference>